<evidence type="ECO:0000256" key="1">
    <source>
        <dbReference type="ARBA" id="ARBA00022630"/>
    </source>
</evidence>
<dbReference type="RefSeq" id="XP_013276556.1">
    <property type="nucleotide sequence ID" value="XM_013421102.1"/>
</dbReference>
<dbReference type="HOGENOM" id="CLU_019225_1_0_1"/>
<sequence length="623" mass="70564">MAKESFDVVVVGAGWYGLIAARTYLELAPDTNLLLIDDGKTIGGVWSKERIYPDLFAQVGHGLFEYSFYPMPKEGITKDRYISGETIHKYLNDFARDYGLRDRCRLNTRVTKVESLAHGKLRWRLSVKSGDTTYMIDASKVIQASGVTSEKYVPDFPQKDFSKPIIHSGRLGIEAEQINTPQTQRVVVLGAAKSAYDTVFHLLKHGKKVDWIIREDGTGPLAISPPTQVFGLFNSVDLMGTRALGVLSPAILQAEGFWYWFLQRSSLGRTITHAFWRYLTWTAEIAAGYDKTENMKKLEPVPFKYGIFWANSGLGLASVPNFWKVLHEGDLTVHRTSIASFVDEKVVLKNGEKIAADFVILCTGWKDNLSVYDQNLRLTLGLPSKIPEDPSWKKLDAQADTTVDELLPNLVSIPHQTYENPSNREHRPWRLYRRLVSPQLSEQGDNSIVFLGQIHSVYTPLVAEMQSLWSCAYLLGQLPTPSLEDMKKEVALWNSWTAKRYLAQGRKHAYSIYDYLAYVDSLARDLGIKPNRKSNPISEMFSTYRPRDYKGILDEYCAAQKKRTSITNGDEKRVQSIRQPMNSPSVRSEAMPLLNRLYANFQKAKPVYTLLLACLLLLIAVII</sequence>
<dbReference type="OrthoDB" id="2915840at2759"/>
<dbReference type="GeneID" id="25288571"/>
<keyword evidence="3" id="KW-0560">Oxidoreductase</keyword>
<dbReference type="Pfam" id="PF13738">
    <property type="entry name" value="Pyr_redox_3"/>
    <property type="match status" value="1"/>
</dbReference>
<dbReference type="Gene3D" id="3.50.50.60">
    <property type="entry name" value="FAD/NAD(P)-binding domain"/>
    <property type="match status" value="2"/>
</dbReference>
<evidence type="ECO:0000313" key="5">
    <source>
        <dbReference type="Proteomes" id="UP000053617"/>
    </source>
</evidence>
<dbReference type="InterPro" id="IPR036188">
    <property type="entry name" value="FAD/NAD-bd_sf"/>
</dbReference>
<dbReference type="Proteomes" id="UP000053617">
    <property type="component" value="Unassembled WGS sequence"/>
</dbReference>
<evidence type="ECO:0000313" key="4">
    <source>
        <dbReference type="EMBL" id="KIX09420.1"/>
    </source>
</evidence>
<evidence type="ECO:0008006" key="6">
    <source>
        <dbReference type="Google" id="ProtNLM"/>
    </source>
</evidence>
<proteinExistence type="predicted"/>
<dbReference type="PANTHER" id="PTHR23023">
    <property type="entry name" value="DIMETHYLANILINE MONOOXYGENASE"/>
    <property type="match status" value="1"/>
</dbReference>
<evidence type="ECO:0000256" key="3">
    <source>
        <dbReference type="ARBA" id="ARBA00023002"/>
    </source>
</evidence>
<dbReference type="AlphaFoldDB" id="A0A0D2JJ29"/>
<name>A0A0D2JJ29_9EURO</name>
<keyword evidence="2" id="KW-0274">FAD</keyword>
<keyword evidence="1" id="KW-0285">Flavoprotein</keyword>
<evidence type="ECO:0000256" key="2">
    <source>
        <dbReference type="ARBA" id="ARBA00022827"/>
    </source>
</evidence>
<protein>
    <recommendedName>
        <fullName evidence="6">L-ornithine N(5)-oxygenase</fullName>
    </recommendedName>
</protein>
<reference evidence="4 5" key="1">
    <citation type="submission" date="2015-01" db="EMBL/GenBank/DDBJ databases">
        <title>The Genome Sequence of Rhinocladiella mackenzie CBS 650.93.</title>
        <authorList>
            <consortium name="The Broad Institute Genomics Platform"/>
            <person name="Cuomo C."/>
            <person name="de Hoog S."/>
            <person name="Gorbushina A."/>
            <person name="Stielow B."/>
            <person name="Teixiera M."/>
            <person name="Abouelleil A."/>
            <person name="Chapman S.B."/>
            <person name="Priest M."/>
            <person name="Young S.K."/>
            <person name="Wortman J."/>
            <person name="Nusbaum C."/>
            <person name="Birren B."/>
        </authorList>
    </citation>
    <scope>NUCLEOTIDE SEQUENCE [LARGE SCALE GENOMIC DNA]</scope>
    <source>
        <strain evidence="4 5">CBS 650.93</strain>
    </source>
</reference>
<accession>A0A0D2JJ29</accession>
<dbReference type="SUPFAM" id="SSF51905">
    <property type="entry name" value="FAD/NAD(P)-binding domain"/>
    <property type="match status" value="2"/>
</dbReference>
<organism evidence="4 5">
    <name type="scientific">Rhinocladiella mackenziei CBS 650.93</name>
    <dbReference type="NCBI Taxonomy" id="1442369"/>
    <lineage>
        <taxon>Eukaryota</taxon>
        <taxon>Fungi</taxon>
        <taxon>Dikarya</taxon>
        <taxon>Ascomycota</taxon>
        <taxon>Pezizomycotina</taxon>
        <taxon>Eurotiomycetes</taxon>
        <taxon>Chaetothyriomycetidae</taxon>
        <taxon>Chaetothyriales</taxon>
        <taxon>Herpotrichiellaceae</taxon>
        <taxon>Rhinocladiella</taxon>
    </lineage>
</organism>
<dbReference type="VEuPathDB" id="FungiDB:Z518_00500"/>
<dbReference type="EMBL" id="KN847475">
    <property type="protein sequence ID" value="KIX09420.1"/>
    <property type="molecule type" value="Genomic_DNA"/>
</dbReference>
<dbReference type="GO" id="GO:0016491">
    <property type="term" value="F:oxidoreductase activity"/>
    <property type="evidence" value="ECO:0007669"/>
    <property type="project" value="UniProtKB-KW"/>
</dbReference>
<gene>
    <name evidence="4" type="ORF">Z518_00500</name>
</gene>
<keyword evidence="5" id="KW-1185">Reference proteome</keyword>
<dbReference type="InterPro" id="IPR050346">
    <property type="entry name" value="FMO-like"/>
</dbReference>